<dbReference type="EMBL" id="JACIFH010000001">
    <property type="protein sequence ID" value="MBB4140847.1"/>
    <property type="molecule type" value="Genomic_DNA"/>
</dbReference>
<dbReference type="GO" id="GO:0003677">
    <property type="term" value="F:DNA binding"/>
    <property type="evidence" value="ECO:0007669"/>
    <property type="project" value="InterPro"/>
</dbReference>
<accession>A0AA40SRC7</accession>
<dbReference type="SUPFAM" id="SSF88659">
    <property type="entry name" value="Sigma3 and sigma4 domains of RNA polymerase sigma factors"/>
    <property type="match status" value="1"/>
</dbReference>
<dbReference type="Pfam" id="PF08281">
    <property type="entry name" value="Sigma70_r4_2"/>
    <property type="match status" value="1"/>
</dbReference>
<keyword evidence="4" id="KW-0804">Transcription</keyword>
<feature type="region of interest" description="Disordered" evidence="5">
    <location>
        <begin position="218"/>
        <end position="242"/>
    </location>
</feature>
<dbReference type="NCBIfam" id="TIGR02937">
    <property type="entry name" value="sigma70-ECF"/>
    <property type="match status" value="1"/>
</dbReference>
<comment type="similarity">
    <text evidence="1">Belongs to the sigma-70 factor family. ECF subfamily.</text>
</comment>
<feature type="domain" description="RNA polymerase sigma-70 region 2" evidence="6">
    <location>
        <begin position="26"/>
        <end position="90"/>
    </location>
</feature>
<dbReference type="InterPro" id="IPR013324">
    <property type="entry name" value="RNA_pol_sigma_r3/r4-like"/>
</dbReference>
<evidence type="ECO:0000256" key="4">
    <source>
        <dbReference type="ARBA" id="ARBA00023163"/>
    </source>
</evidence>
<dbReference type="InterPro" id="IPR013325">
    <property type="entry name" value="RNA_pol_sigma_r2"/>
</dbReference>
<evidence type="ECO:0000259" key="7">
    <source>
        <dbReference type="Pfam" id="PF08281"/>
    </source>
</evidence>
<evidence type="ECO:0000313" key="9">
    <source>
        <dbReference type="Proteomes" id="UP000549113"/>
    </source>
</evidence>
<reference evidence="8 9" key="1">
    <citation type="submission" date="2020-08" db="EMBL/GenBank/DDBJ databases">
        <title>Sequencing the genomes of 1000 actinobacteria strains.</title>
        <authorList>
            <person name="Klenk H.-P."/>
        </authorList>
    </citation>
    <scope>NUCLEOTIDE SEQUENCE [LARGE SCALE GENOMIC DNA]</scope>
    <source>
        <strain evidence="8 9">DSM 19600</strain>
    </source>
</reference>
<gene>
    <name evidence="8" type="ORF">BKA10_002641</name>
</gene>
<organism evidence="8 9">
    <name type="scientific">Microbacterium invictum</name>
    <dbReference type="NCBI Taxonomy" id="515415"/>
    <lineage>
        <taxon>Bacteria</taxon>
        <taxon>Bacillati</taxon>
        <taxon>Actinomycetota</taxon>
        <taxon>Actinomycetes</taxon>
        <taxon>Micrococcales</taxon>
        <taxon>Microbacteriaceae</taxon>
        <taxon>Microbacterium</taxon>
    </lineage>
</organism>
<evidence type="ECO:0000256" key="1">
    <source>
        <dbReference type="ARBA" id="ARBA00010641"/>
    </source>
</evidence>
<keyword evidence="3" id="KW-0731">Sigma factor</keyword>
<comment type="caution">
    <text evidence="8">The sequence shown here is derived from an EMBL/GenBank/DDBJ whole genome shotgun (WGS) entry which is preliminary data.</text>
</comment>
<proteinExistence type="inferred from homology"/>
<dbReference type="RefSeq" id="WP_183500340.1">
    <property type="nucleotide sequence ID" value="NZ_BAABCO010000004.1"/>
</dbReference>
<evidence type="ECO:0000313" key="8">
    <source>
        <dbReference type="EMBL" id="MBB4140847.1"/>
    </source>
</evidence>
<sequence>MREQLDMQVAADRAARDGWERHLELFTGERRRLFGIAYRMLRSVADADDIVQEAWIKWQRVDLEPLRDPVAFLVTITTRLCLNLVQSAYRRREVTAEPWLPDQTASPHDPAHDVEIADQLRAAVDLLVTRLTPAERAAFVLRETLDYPYARIATLIGASQAGARQLVSRARRQLTSPTRRDIVTGDPRPLLVALRDASRGAGTERLEALVVDAIPRTSAAGHRPSRPAHAIRSAREDSPSFA</sequence>
<evidence type="ECO:0000256" key="2">
    <source>
        <dbReference type="ARBA" id="ARBA00023015"/>
    </source>
</evidence>
<name>A0AA40SRC7_9MICO</name>
<dbReference type="Pfam" id="PF04542">
    <property type="entry name" value="Sigma70_r2"/>
    <property type="match status" value="1"/>
</dbReference>
<dbReference type="Gene3D" id="1.10.1740.10">
    <property type="match status" value="1"/>
</dbReference>
<dbReference type="SUPFAM" id="SSF88946">
    <property type="entry name" value="Sigma2 domain of RNA polymerase sigma factors"/>
    <property type="match status" value="1"/>
</dbReference>
<dbReference type="InterPro" id="IPR036388">
    <property type="entry name" value="WH-like_DNA-bd_sf"/>
</dbReference>
<evidence type="ECO:0000259" key="6">
    <source>
        <dbReference type="Pfam" id="PF04542"/>
    </source>
</evidence>
<keyword evidence="9" id="KW-1185">Reference proteome</keyword>
<feature type="domain" description="RNA polymerase sigma factor 70 region 4 type 2" evidence="7">
    <location>
        <begin position="123"/>
        <end position="174"/>
    </location>
</feature>
<dbReference type="PANTHER" id="PTHR30173:SF36">
    <property type="entry name" value="ECF RNA POLYMERASE SIGMA FACTOR SIGJ"/>
    <property type="match status" value="1"/>
</dbReference>
<dbReference type="InterPro" id="IPR007627">
    <property type="entry name" value="RNA_pol_sigma70_r2"/>
</dbReference>
<dbReference type="InterPro" id="IPR013249">
    <property type="entry name" value="RNA_pol_sigma70_r4_t2"/>
</dbReference>
<dbReference type="GO" id="GO:0016987">
    <property type="term" value="F:sigma factor activity"/>
    <property type="evidence" value="ECO:0007669"/>
    <property type="project" value="UniProtKB-KW"/>
</dbReference>
<feature type="compositionally biased region" description="Basic and acidic residues" evidence="5">
    <location>
        <begin position="233"/>
        <end position="242"/>
    </location>
</feature>
<protein>
    <submittedName>
        <fullName evidence="8">RNA polymerase sigma-70 factor (ECF subfamily)</fullName>
    </submittedName>
</protein>
<dbReference type="PANTHER" id="PTHR30173">
    <property type="entry name" value="SIGMA 19 FACTOR"/>
    <property type="match status" value="1"/>
</dbReference>
<dbReference type="Gene3D" id="1.10.10.10">
    <property type="entry name" value="Winged helix-like DNA-binding domain superfamily/Winged helix DNA-binding domain"/>
    <property type="match status" value="1"/>
</dbReference>
<evidence type="ECO:0000256" key="5">
    <source>
        <dbReference type="SAM" id="MobiDB-lite"/>
    </source>
</evidence>
<dbReference type="GO" id="GO:0006352">
    <property type="term" value="P:DNA-templated transcription initiation"/>
    <property type="evidence" value="ECO:0007669"/>
    <property type="project" value="InterPro"/>
</dbReference>
<evidence type="ECO:0000256" key="3">
    <source>
        <dbReference type="ARBA" id="ARBA00023082"/>
    </source>
</evidence>
<keyword evidence="2" id="KW-0805">Transcription regulation</keyword>
<dbReference type="InterPro" id="IPR052704">
    <property type="entry name" value="ECF_Sigma-70_Domain"/>
</dbReference>
<dbReference type="Proteomes" id="UP000549113">
    <property type="component" value="Unassembled WGS sequence"/>
</dbReference>
<dbReference type="InterPro" id="IPR014284">
    <property type="entry name" value="RNA_pol_sigma-70_dom"/>
</dbReference>
<dbReference type="AlphaFoldDB" id="A0AA40SRC7"/>